<proteinExistence type="predicted"/>
<evidence type="ECO:0000313" key="1">
    <source>
        <dbReference type="EMBL" id="PKK68616.1"/>
    </source>
</evidence>
<protein>
    <submittedName>
        <fullName evidence="1">Uncharacterized protein</fullName>
    </submittedName>
</protein>
<organism evidence="1 2">
    <name type="scientific">Rhizophagus irregularis</name>
    <dbReference type="NCBI Taxonomy" id="588596"/>
    <lineage>
        <taxon>Eukaryota</taxon>
        <taxon>Fungi</taxon>
        <taxon>Fungi incertae sedis</taxon>
        <taxon>Mucoromycota</taxon>
        <taxon>Glomeromycotina</taxon>
        <taxon>Glomeromycetes</taxon>
        <taxon>Glomerales</taxon>
        <taxon>Glomeraceae</taxon>
        <taxon>Rhizophagus</taxon>
    </lineage>
</organism>
<dbReference type="VEuPathDB" id="FungiDB:RhiirA1_445677"/>
<gene>
    <name evidence="1" type="ORF">RhiirC2_749903</name>
</gene>
<sequence length="156" mass="17343">MLIDLNGKIYSKTLMGPSLIDSSNNNTWVPQQSFIYPNVNNEQGFLYFALLSSGLNDLNSNYNVTQWIINEHGIFSKIAEMVLALQVPPSVVSTVDGGYMFIYPNITTSQDPFSSRTGLYSVYCGYGSNIVREPVILYETILELNIVGLNCVISHS</sequence>
<reference evidence="1 2" key="1">
    <citation type="submission" date="2016-04" db="EMBL/GenBank/DDBJ databases">
        <title>Genome analyses suggest a sexual origin of heterokaryosis in a supposedly ancient asexual fungus.</title>
        <authorList>
            <person name="Ropars J."/>
            <person name="Sedzielewska K."/>
            <person name="Noel J."/>
            <person name="Charron P."/>
            <person name="Farinelli L."/>
            <person name="Marton T."/>
            <person name="Kruger M."/>
            <person name="Pelin A."/>
            <person name="Brachmann A."/>
            <person name="Corradi N."/>
        </authorList>
    </citation>
    <scope>NUCLEOTIDE SEQUENCE [LARGE SCALE GENOMIC DNA]</scope>
    <source>
        <strain evidence="1 2">C2</strain>
    </source>
</reference>
<dbReference type="AlphaFoldDB" id="A0A2N1N400"/>
<name>A0A2N1N400_9GLOM</name>
<comment type="caution">
    <text evidence="1">The sequence shown here is derived from an EMBL/GenBank/DDBJ whole genome shotgun (WGS) entry which is preliminary data.</text>
</comment>
<dbReference type="Proteomes" id="UP000233469">
    <property type="component" value="Unassembled WGS sequence"/>
</dbReference>
<dbReference type="EMBL" id="LLXL01000823">
    <property type="protein sequence ID" value="PKK68616.1"/>
    <property type="molecule type" value="Genomic_DNA"/>
</dbReference>
<accession>A0A2N1N400</accession>
<reference evidence="1 2" key="2">
    <citation type="submission" date="2017-10" db="EMBL/GenBank/DDBJ databases">
        <title>Extensive intraspecific genome diversity in a model arbuscular mycorrhizal fungus.</title>
        <authorList>
            <person name="Chen E.C.H."/>
            <person name="Morin E."/>
            <person name="Baudet D."/>
            <person name="Noel J."/>
            <person name="Ndikumana S."/>
            <person name="Charron P."/>
            <person name="St-Onge C."/>
            <person name="Giorgi J."/>
            <person name="Grigoriev I.V."/>
            <person name="Roux C."/>
            <person name="Martin F.M."/>
            <person name="Corradi N."/>
        </authorList>
    </citation>
    <scope>NUCLEOTIDE SEQUENCE [LARGE SCALE GENOMIC DNA]</scope>
    <source>
        <strain evidence="1 2">C2</strain>
    </source>
</reference>
<feature type="non-terminal residue" evidence="1">
    <location>
        <position position="156"/>
    </location>
</feature>
<evidence type="ECO:0000313" key="2">
    <source>
        <dbReference type="Proteomes" id="UP000233469"/>
    </source>
</evidence>